<accession>A0ABS5RDQ3</accession>
<reference evidence="3" key="1">
    <citation type="submission" date="2021-05" db="EMBL/GenBank/DDBJ databases">
        <authorList>
            <person name="Sun Q."/>
            <person name="Inoue M."/>
        </authorList>
    </citation>
    <scope>NUCLEOTIDE SEQUENCE</scope>
    <source>
        <strain evidence="3">VKM B-3255</strain>
    </source>
</reference>
<sequence length="91" mass="9497">MNAFNWKMTVTATILSLVAAGVANTALAEGARSAEKTGYEAAARGASEPKAAGQPGAPLVEGRNASVNVPPAPPLETYIRRSIEMDKRSNR</sequence>
<evidence type="ECO:0000313" key="4">
    <source>
        <dbReference type="Proteomes" id="UP001166585"/>
    </source>
</evidence>
<dbReference type="EMBL" id="JAHCQH010000020">
    <property type="protein sequence ID" value="MBS9478482.1"/>
    <property type="molecule type" value="Genomic_DNA"/>
</dbReference>
<name>A0ABS5RDQ3_9HYPH</name>
<evidence type="ECO:0000256" key="1">
    <source>
        <dbReference type="SAM" id="MobiDB-lite"/>
    </source>
</evidence>
<organism evidence="3 4">
    <name type="scientific">Ancylobacter radicis</name>
    <dbReference type="NCBI Taxonomy" id="2836179"/>
    <lineage>
        <taxon>Bacteria</taxon>
        <taxon>Pseudomonadati</taxon>
        <taxon>Pseudomonadota</taxon>
        <taxon>Alphaproteobacteria</taxon>
        <taxon>Hyphomicrobiales</taxon>
        <taxon>Xanthobacteraceae</taxon>
        <taxon>Ancylobacter</taxon>
    </lineage>
</organism>
<evidence type="ECO:0000313" key="3">
    <source>
        <dbReference type="EMBL" id="MBS9478482.1"/>
    </source>
</evidence>
<evidence type="ECO:0000256" key="2">
    <source>
        <dbReference type="SAM" id="SignalP"/>
    </source>
</evidence>
<dbReference type="RefSeq" id="WP_213756449.1">
    <property type="nucleotide sequence ID" value="NZ_JAHCQH010000020.1"/>
</dbReference>
<feature type="signal peptide" evidence="2">
    <location>
        <begin position="1"/>
        <end position="28"/>
    </location>
</feature>
<feature type="region of interest" description="Disordered" evidence="1">
    <location>
        <begin position="39"/>
        <end position="73"/>
    </location>
</feature>
<keyword evidence="2" id="KW-0732">Signal</keyword>
<protein>
    <recommendedName>
        <fullName evidence="5">DUF680 domain-containing protein</fullName>
    </recommendedName>
</protein>
<feature type="chain" id="PRO_5046268015" description="DUF680 domain-containing protein" evidence="2">
    <location>
        <begin position="29"/>
        <end position="91"/>
    </location>
</feature>
<dbReference type="Proteomes" id="UP001166585">
    <property type="component" value="Unassembled WGS sequence"/>
</dbReference>
<proteinExistence type="predicted"/>
<keyword evidence="4" id="KW-1185">Reference proteome</keyword>
<comment type="caution">
    <text evidence="3">The sequence shown here is derived from an EMBL/GenBank/DDBJ whole genome shotgun (WGS) entry which is preliminary data.</text>
</comment>
<evidence type="ECO:0008006" key="5">
    <source>
        <dbReference type="Google" id="ProtNLM"/>
    </source>
</evidence>
<gene>
    <name evidence="3" type="ORF">KIP89_15315</name>
</gene>